<evidence type="ECO:0000259" key="4">
    <source>
        <dbReference type="Pfam" id="PF03446"/>
    </source>
</evidence>
<protein>
    <submittedName>
        <fullName evidence="6">NAD(P)-dependent oxidoreductase</fullName>
    </submittedName>
</protein>
<dbReference type="SUPFAM" id="SSF51735">
    <property type="entry name" value="NAD(P)-binding Rossmann-fold domains"/>
    <property type="match status" value="1"/>
</dbReference>
<gene>
    <name evidence="6" type="ORF">GCM10022242_25450</name>
</gene>
<keyword evidence="3" id="KW-0520">NAD</keyword>
<comment type="caution">
    <text evidence="6">The sequence shown here is derived from an EMBL/GenBank/DDBJ whole genome shotgun (WGS) entry which is preliminary data.</text>
</comment>
<name>A0ABP7INZ0_9ACTN</name>
<dbReference type="InterPro" id="IPR013328">
    <property type="entry name" value="6PGD_dom2"/>
</dbReference>
<comment type="similarity">
    <text evidence="1">Belongs to the HIBADH-related family.</text>
</comment>
<accession>A0ABP7INZ0</accession>
<dbReference type="InterPro" id="IPR051265">
    <property type="entry name" value="HIBADH-related_NP60_sf"/>
</dbReference>
<dbReference type="PANTHER" id="PTHR43580">
    <property type="entry name" value="OXIDOREDUCTASE GLYR1-RELATED"/>
    <property type="match status" value="1"/>
</dbReference>
<evidence type="ECO:0000313" key="7">
    <source>
        <dbReference type="Proteomes" id="UP001501821"/>
    </source>
</evidence>
<evidence type="ECO:0000313" key="6">
    <source>
        <dbReference type="EMBL" id="GAA3822802.1"/>
    </source>
</evidence>
<dbReference type="InterPro" id="IPR008927">
    <property type="entry name" value="6-PGluconate_DH-like_C_sf"/>
</dbReference>
<dbReference type="InterPro" id="IPR015815">
    <property type="entry name" value="HIBADH-related"/>
</dbReference>
<dbReference type="EMBL" id="BAABAH010000008">
    <property type="protein sequence ID" value="GAA3822802.1"/>
    <property type="molecule type" value="Genomic_DNA"/>
</dbReference>
<dbReference type="InterPro" id="IPR036291">
    <property type="entry name" value="NAD(P)-bd_dom_sf"/>
</dbReference>
<evidence type="ECO:0000256" key="1">
    <source>
        <dbReference type="ARBA" id="ARBA00009080"/>
    </source>
</evidence>
<dbReference type="PIRSF" id="PIRSF000103">
    <property type="entry name" value="HIBADH"/>
    <property type="match status" value="1"/>
</dbReference>
<reference evidence="7" key="1">
    <citation type="journal article" date="2019" name="Int. J. Syst. Evol. Microbiol.">
        <title>The Global Catalogue of Microorganisms (GCM) 10K type strain sequencing project: providing services to taxonomists for standard genome sequencing and annotation.</title>
        <authorList>
            <consortium name="The Broad Institute Genomics Platform"/>
            <consortium name="The Broad Institute Genome Sequencing Center for Infectious Disease"/>
            <person name="Wu L."/>
            <person name="Ma J."/>
        </authorList>
    </citation>
    <scope>NUCLEOTIDE SEQUENCE [LARGE SCALE GENOMIC DNA]</scope>
    <source>
        <strain evidence="7">JCM 16953</strain>
    </source>
</reference>
<dbReference type="PANTHER" id="PTHR43580:SF2">
    <property type="entry name" value="CYTOKINE-LIKE NUCLEAR FACTOR N-PAC"/>
    <property type="match status" value="1"/>
</dbReference>
<proteinExistence type="inferred from homology"/>
<evidence type="ECO:0000259" key="5">
    <source>
        <dbReference type="Pfam" id="PF14833"/>
    </source>
</evidence>
<feature type="domain" description="6-phosphogluconate dehydrogenase NADP-binding" evidence="4">
    <location>
        <begin position="69"/>
        <end position="224"/>
    </location>
</feature>
<keyword evidence="7" id="KW-1185">Reference proteome</keyword>
<dbReference type="Gene3D" id="1.10.1040.10">
    <property type="entry name" value="N-(1-d-carboxylethyl)-l-norvaline Dehydrogenase, domain 2"/>
    <property type="match status" value="1"/>
</dbReference>
<evidence type="ECO:0000256" key="2">
    <source>
        <dbReference type="ARBA" id="ARBA00023002"/>
    </source>
</evidence>
<dbReference type="SUPFAM" id="SSF48179">
    <property type="entry name" value="6-phosphogluconate dehydrogenase C-terminal domain-like"/>
    <property type="match status" value="1"/>
</dbReference>
<keyword evidence="2" id="KW-0560">Oxidoreductase</keyword>
<dbReference type="InterPro" id="IPR029154">
    <property type="entry name" value="HIBADH-like_NADP-bd"/>
</dbReference>
<dbReference type="Pfam" id="PF03446">
    <property type="entry name" value="NAD_binding_2"/>
    <property type="match status" value="1"/>
</dbReference>
<organism evidence="6 7">
    <name type="scientific">Nocardioides panacisoli</name>
    <dbReference type="NCBI Taxonomy" id="627624"/>
    <lineage>
        <taxon>Bacteria</taxon>
        <taxon>Bacillati</taxon>
        <taxon>Actinomycetota</taxon>
        <taxon>Actinomycetes</taxon>
        <taxon>Propionibacteriales</taxon>
        <taxon>Nocardioidaceae</taxon>
        <taxon>Nocardioides</taxon>
    </lineage>
</organism>
<feature type="domain" description="3-hydroxyisobutyrate dehydrogenase-like NAD-binding" evidence="5">
    <location>
        <begin position="227"/>
        <end position="343"/>
    </location>
</feature>
<sequence>MRVRVSLMEISPFDTPRGALDVYVIGHEGFVGTRRTDGIHATLRSFQIGLRTARTARHHACATMERMTTVALLGTGTMGFGMARNIVTSGIDLRVWNRTRDKAEPLADLATVCDTPAEAVEGADVLLTILYDADSVIDVVEGLRGTVEPGTVWLQQSTIGVDGTARAAKLADELGLVLVDAPVLGTKKPAEDGTLVVLASGPADARDRVAPILDAIGSRTMWVGDAGAGTRLKLVANHWVFAVLEGVAESLALARDLGIDPALFLEAVGGGAMDAPYVQLKGKAMLDGRFDPAFALGGALKDADLILDAARAAGVDPGLLPVIRDHFAQAVEAGHGDKDMAATYLAH</sequence>
<dbReference type="InterPro" id="IPR006115">
    <property type="entry name" value="6PGDH_NADP-bd"/>
</dbReference>
<dbReference type="Proteomes" id="UP001501821">
    <property type="component" value="Unassembled WGS sequence"/>
</dbReference>
<dbReference type="Pfam" id="PF14833">
    <property type="entry name" value="NAD_binding_11"/>
    <property type="match status" value="1"/>
</dbReference>
<evidence type="ECO:0000256" key="3">
    <source>
        <dbReference type="ARBA" id="ARBA00023027"/>
    </source>
</evidence>
<dbReference type="Gene3D" id="3.40.50.720">
    <property type="entry name" value="NAD(P)-binding Rossmann-like Domain"/>
    <property type="match status" value="1"/>
</dbReference>